<dbReference type="EMBL" id="ML179267">
    <property type="protein sequence ID" value="THU92786.1"/>
    <property type="molecule type" value="Genomic_DNA"/>
</dbReference>
<keyword evidence="3" id="KW-1185">Reference proteome</keyword>
<feature type="compositionally biased region" description="Polar residues" evidence="1">
    <location>
        <begin position="134"/>
        <end position="152"/>
    </location>
</feature>
<protein>
    <submittedName>
        <fullName evidence="2">Uncharacterized protein</fullName>
    </submittedName>
</protein>
<feature type="region of interest" description="Disordered" evidence="1">
    <location>
        <begin position="134"/>
        <end position="247"/>
    </location>
</feature>
<sequence length="247" mass="26194">MPRSRAPFYSRPPPVFNDTGAPSATPHIIAVNLNHSIGSGDASSHFNQGHGATHPVHDQPLYSSLYQQPPFPHVSQSTNAPNFPPNLASRNEFTQNGGLLSVNSPGLEQNIPLSLTTSSSYDSVLPMALDNLRQQSPQAGGTSAPVTETTFPSPAIPRREAHSAPRSTTLTWTGLDPHEMTVPQPSSGPVHHAFTPHVPSRPSTATTSSGTSATAASFTATPRRSSMADSKSLDQPNYHSSSPIPRK</sequence>
<reference evidence="2 3" key="1">
    <citation type="journal article" date="2019" name="Nat. Ecol. Evol.">
        <title>Megaphylogeny resolves global patterns of mushroom evolution.</title>
        <authorList>
            <person name="Varga T."/>
            <person name="Krizsan K."/>
            <person name="Foldi C."/>
            <person name="Dima B."/>
            <person name="Sanchez-Garcia M."/>
            <person name="Sanchez-Ramirez S."/>
            <person name="Szollosi G.J."/>
            <person name="Szarkandi J.G."/>
            <person name="Papp V."/>
            <person name="Albert L."/>
            <person name="Andreopoulos W."/>
            <person name="Angelini C."/>
            <person name="Antonin V."/>
            <person name="Barry K.W."/>
            <person name="Bougher N.L."/>
            <person name="Buchanan P."/>
            <person name="Buyck B."/>
            <person name="Bense V."/>
            <person name="Catcheside P."/>
            <person name="Chovatia M."/>
            <person name="Cooper J."/>
            <person name="Damon W."/>
            <person name="Desjardin D."/>
            <person name="Finy P."/>
            <person name="Geml J."/>
            <person name="Haridas S."/>
            <person name="Hughes K."/>
            <person name="Justo A."/>
            <person name="Karasinski D."/>
            <person name="Kautmanova I."/>
            <person name="Kiss B."/>
            <person name="Kocsube S."/>
            <person name="Kotiranta H."/>
            <person name="LaButti K.M."/>
            <person name="Lechner B.E."/>
            <person name="Liimatainen K."/>
            <person name="Lipzen A."/>
            <person name="Lukacs Z."/>
            <person name="Mihaltcheva S."/>
            <person name="Morgado L.N."/>
            <person name="Niskanen T."/>
            <person name="Noordeloos M.E."/>
            <person name="Ohm R.A."/>
            <person name="Ortiz-Santana B."/>
            <person name="Ovrebo C."/>
            <person name="Racz N."/>
            <person name="Riley R."/>
            <person name="Savchenko A."/>
            <person name="Shiryaev A."/>
            <person name="Soop K."/>
            <person name="Spirin V."/>
            <person name="Szebenyi C."/>
            <person name="Tomsovsky M."/>
            <person name="Tulloss R.E."/>
            <person name="Uehling J."/>
            <person name="Grigoriev I.V."/>
            <person name="Vagvolgyi C."/>
            <person name="Papp T."/>
            <person name="Martin F.M."/>
            <person name="Miettinen O."/>
            <person name="Hibbett D.S."/>
            <person name="Nagy L.G."/>
        </authorList>
    </citation>
    <scope>NUCLEOTIDE SEQUENCE [LARGE SCALE GENOMIC DNA]</scope>
    <source>
        <strain evidence="2 3">CBS 962.96</strain>
    </source>
</reference>
<gene>
    <name evidence="2" type="ORF">K435DRAFT_800194</name>
</gene>
<organism evidence="2 3">
    <name type="scientific">Dendrothele bispora (strain CBS 962.96)</name>
    <dbReference type="NCBI Taxonomy" id="1314807"/>
    <lineage>
        <taxon>Eukaryota</taxon>
        <taxon>Fungi</taxon>
        <taxon>Dikarya</taxon>
        <taxon>Basidiomycota</taxon>
        <taxon>Agaricomycotina</taxon>
        <taxon>Agaricomycetes</taxon>
        <taxon>Agaricomycetidae</taxon>
        <taxon>Agaricales</taxon>
        <taxon>Agaricales incertae sedis</taxon>
        <taxon>Dendrothele</taxon>
    </lineage>
</organism>
<dbReference type="AlphaFoldDB" id="A0A4S8LTB8"/>
<evidence type="ECO:0000256" key="1">
    <source>
        <dbReference type="SAM" id="MobiDB-lite"/>
    </source>
</evidence>
<feature type="compositionally biased region" description="Polar residues" evidence="1">
    <location>
        <begin position="227"/>
        <end position="247"/>
    </location>
</feature>
<accession>A0A4S8LTB8</accession>
<evidence type="ECO:0000313" key="3">
    <source>
        <dbReference type="Proteomes" id="UP000297245"/>
    </source>
</evidence>
<feature type="region of interest" description="Disordered" evidence="1">
    <location>
        <begin position="1"/>
        <end position="24"/>
    </location>
</feature>
<feature type="compositionally biased region" description="Low complexity" evidence="1">
    <location>
        <begin position="200"/>
        <end position="225"/>
    </location>
</feature>
<evidence type="ECO:0000313" key="2">
    <source>
        <dbReference type="EMBL" id="THU92786.1"/>
    </source>
</evidence>
<proteinExistence type="predicted"/>
<name>A0A4S8LTB8_DENBC</name>
<dbReference type="Proteomes" id="UP000297245">
    <property type="component" value="Unassembled WGS sequence"/>
</dbReference>